<dbReference type="Pfam" id="PF04892">
    <property type="entry name" value="VanZ"/>
    <property type="match status" value="1"/>
</dbReference>
<protein>
    <recommendedName>
        <fullName evidence="2">VanZ-like domain-containing protein</fullName>
    </recommendedName>
</protein>
<dbReference type="EMBL" id="VSSQ01002273">
    <property type="protein sequence ID" value="MPM14408.1"/>
    <property type="molecule type" value="Genomic_DNA"/>
</dbReference>
<feature type="transmembrane region" description="Helical" evidence="1">
    <location>
        <begin position="201"/>
        <end position="220"/>
    </location>
</feature>
<feature type="transmembrane region" description="Helical" evidence="1">
    <location>
        <begin position="12"/>
        <end position="36"/>
    </location>
</feature>
<accession>A0A644XF52</accession>
<organism evidence="3">
    <name type="scientific">bioreactor metagenome</name>
    <dbReference type="NCBI Taxonomy" id="1076179"/>
    <lineage>
        <taxon>unclassified sequences</taxon>
        <taxon>metagenomes</taxon>
        <taxon>ecological metagenomes</taxon>
    </lineage>
</organism>
<evidence type="ECO:0000256" key="1">
    <source>
        <dbReference type="SAM" id="Phobius"/>
    </source>
</evidence>
<dbReference type="PANTHER" id="PTHR36834">
    <property type="entry name" value="MEMBRANE PROTEIN-RELATED"/>
    <property type="match status" value="1"/>
</dbReference>
<keyword evidence="1" id="KW-1133">Transmembrane helix</keyword>
<dbReference type="InterPro" id="IPR053150">
    <property type="entry name" value="Teicoplanin_resist-assoc"/>
</dbReference>
<feature type="transmembrane region" description="Helical" evidence="1">
    <location>
        <begin position="42"/>
        <end position="60"/>
    </location>
</feature>
<reference evidence="3" key="1">
    <citation type="submission" date="2019-08" db="EMBL/GenBank/DDBJ databases">
        <authorList>
            <person name="Kucharzyk K."/>
            <person name="Murdoch R.W."/>
            <person name="Higgins S."/>
            <person name="Loffler F."/>
        </authorList>
    </citation>
    <scope>NUCLEOTIDE SEQUENCE</scope>
</reference>
<proteinExistence type="predicted"/>
<feature type="transmembrane region" description="Helical" evidence="1">
    <location>
        <begin position="146"/>
        <end position="163"/>
    </location>
</feature>
<evidence type="ECO:0000313" key="3">
    <source>
        <dbReference type="EMBL" id="MPM14408.1"/>
    </source>
</evidence>
<feature type="transmembrane region" description="Helical" evidence="1">
    <location>
        <begin position="170"/>
        <end position="189"/>
    </location>
</feature>
<keyword evidence="1" id="KW-0472">Membrane</keyword>
<dbReference type="AlphaFoldDB" id="A0A644XF52"/>
<dbReference type="InterPro" id="IPR006976">
    <property type="entry name" value="VanZ-like"/>
</dbReference>
<keyword evidence="1" id="KW-0812">Transmembrane</keyword>
<name>A0A644XF52_9ZZZZ</name>
<comment type="caution">
    <text evidence="3">The sequence shown here is derived from an EMBL/GenBank/DDBJ whole genome shotgun (WGS) entry which is preliminary data.</text>
</comment>
<evidence type="ECO:0000259" key="2">
    <source>
        <dbReference type="Pfam" id="PF04892"/>
    </source>
</evidence>
<sequence>MIQKKTVQRVFGAVLLAAAGAVMVWQLYTILILGMIHVASGLLLIAMVCAPLFLGVFLLARSFDNPAAQRKVVRVSLAVLFGFYLAALASELILARIDFLHFSQAAAQYRENFDLMTNFRPFETVLLYLRALKYNYIGPGIPLSNLLGNMLLFMPMAVFLPCLFHTMQKLWVFVLAMAGMLVMVEALQLLLSCGSCDVDDILLNLTGTLIVYGILKIPFFKRLLNRLYLLPEPKPVPPPAPEADATAE</sequence>
<gene>
    <name evidence="3" type="ORF">SDC9_60770</name>
</gene>
<dbReference type="PANTHER" id="PTHR36834:SF1">
    <property type="entry name" value="INTEGRAL MEMBRANE PROTEIN"/>
    <property type="match status" value="1"/>
</dbReference>
<feature type="domain" description="VanZ-like" evidence="2">
    <location>
        <begin position="83"/>
        <end position="217"/>
    </location>
</feature>
<feature type="transmembrane region" description="Helical" evidence="1">
    <location>
        <begin position="72"/>
        <end position="94"/>
    </location>
</feature>